<protein>
    <submittedName>
        <fullName evidence="2">CaiB/BaiF CoA transferase family protein</fullName>
    </submittedName>
</protein>
<accession>A0ABV6SLA2</accession>
<gene>
    <name evidence="2" type="ORF">ACFFGX_05705</name>
</gene>
<dbReference type="Gene3D" id="3.30.1540.10">
    <property type="entry name" value="formyl-coa transferase, domain 3"/>
    <property type="match status" value="1"/>
</dbReference>
<dbReference type="InterPro" id="IPR050483">
    <property type="entry name" value="CoA-transferase_III_domain"/>
</dbReference>
<dbReference type="Pfam" id="PF02515">
    <property type="entry name" value="CoA_transf_3"/>
    <property type="match status" value="1"/>
</dbReference>
<proteinExistence type="predicted"/>
<dbReference type="Proteomes" id="UP001589891">
    <property type="component" value="Unassembled WGS sequence"/>
</dbReference>
<dbReference type="EMBL" id="JBHLSS010000036">
    <property type="protein sequence ID" value="MFC0709110.1"/>
    <property type="molecule type" value="Genomic_DNA"/>
</dbReference>
<reference evidence="2 3" key="1">
    <citation type="submission" date="2024-09" db="EMBL/GenBank/DDBJ databases">
        <authorList>
            <person name="Sun Q."/>
            <person name="Mori K."/>
        </authorList>
    </citation>
    <scope>NUCLEOTIDE SEQUENCE [LARGE SCALE GENOMIC DNA]</scope>
    <source>
        <strain evidence="2 3">NCAIM B.01794</strain>
    </source>
</reference>
<evidence type="ECO:0000313" key="3">
    <source>
        <dbReference type="Proteomes" id="UP001589891"/>
    </source>
</evidence>
<dbReference type="PANTHER" id="PTHR48207">
    <property type="entry name" value="SUCCINATE--HYDROXYMETHYLGLUTARATE COA-TRANSFERASE"/>
    <property type="match status" value="1"/>
</dbReference>
<dbReference type="InterPro" id="IPR003673">
    <property type="entry name" value="CoA-Trfase_fam_III"/>
</dbReference>
<sequence length="407" mass="43776">MTGALSHIRVLDLSRILAGPWASQILGDLGAQVIKVERPGVGDDTRSWGPPFLKDETGRDTDTAAYFLSANRNKRSITLNMAKPQGQALIRELAGRSDVLLENFKVGGLQQYGLDYAALKAINPRLVYCSITGFGQTGPYANRAGYDFLIQGLGGLMSLTGLPDGQEGAGPMKVGVALTDVLTGLYATSGILAALAHREKTGEGQYIDVSLLDVQVACLANQALNYCTTGQSPKRLGNAHPSIVPYEDFPTADGHMILAIGNDAQFARFCAEAGQAELAEDPRFATNAERVRNRAALIPLLRRITVTRETPAWIRALEAKAIPCGPINDLAGVFADPQVKAREMQLSLPHPELGPIPQVASPIRLSGSPVTYRRAPPQLGEHTSEVLRDVLGLSEQRIEQLRRQGVV</sequence>
<keyword evidence="3" id="KW-1185">Reference proteome</keyword>
<organism evidence="2 3">
    <name type="scientific">Azorhizophilus paspali</name>
    <name type="common">Azotobacter paspali</name>
    <dbReference type="NCBI Taxonomy" id="69963"/>
    <lineage>
        <taxon>Bacteria</taxon>
        <taxon>Pseudomonadati</taxon>
        <taxon>Pseudomonadota</taxon>
        <taxon>Gammaproteobacteria</taxon>
        <taxon>Pseudomonadales</taxon>
        <taxon>Pseudomonadaceae</taxon>
        <taxon>Azorhizophilus</taxon>
    </lineage>
</organism>
<keyword evidence="1 2" id="KW-0808">Transferase</keyword>
<name>A0ABV6SLA2_AZOPA</name>
<dbReference type="InterPro" id="IPR044855">
    <property type="entry name" value="CoA-Trfase_III_dom3_sf"/>
</dbReference>
<dbReference type="Gene3D" id="3.40.50.10540">
    <property type="entry name" value="Crotonobetainyl-coa:carnitine coa-transferase, domain 1"/>
    <property type="match status" value="1"/>
</dbReference>
<dbReference type="InterPro" id="IPR023606">
    <property type="entry name" value="CoA-Trfase_III_dom_1_sf"/>
</dbReference>
<comment type="caution">
    <text evidence="2">The sequence shown here is derived from an EMBL/GenBank/DDBJ whole genome shotgun (WGS) entry which is preliminary data.</text>
</comment>
<dbReference type="GO" id="GO:0016740">
    <property type="term" value="F:transferase activity"/>
    <property type="evidence" value="ECO:0007669"/>
    <property type="project" value="UniProtKB-KW"/>
</dbReference>
<dbReference type="PANTHER" id="PTHR48207:SF3">
    <property type="entry name" value="SUCCINATE--HYDROXYMETHYLGLUTARATE COA-TRANSFERASE"/>
    <property type="match status" value="1"/>
</dbReference>
<dbReference type="RefSeq" id="WP_376943699.1">
    <property type="nucleotide sequence ID" value="NZ_CP171449.1"/>
</dbReference>
<dbReference type="SUPFAM" id="SSF89796">
    <property type="entry name" value="CoA-transferase family III (CaiB/BaiF)"/>
    <property type="match status" value="1"/>
</dbReference>
<evidence type="ECO:0000313" key="2">
    <source>
        <dbReference type="EMBL" id="MFC0709110.1"/>
    </source>
</evidence>
<evidence type="ECO:0000256" key="1">
    <source>
        <dbReference type="ARBA" id="ARBA00022679"/>
    </source>
</evidence>